<feature type="domain" description="T2SS protein K first SAM-like" evidence="11">
    <location>
        <begin position="140"/>
        <end position="226"/>
    </location>
</feature>
<dbReference type="Proteomes" id="UP000542342">
    <property type="component" value="Unassembled WGS sequence"/>
</dbReference>
<feature type="transmembrane region" description="Helical" evidence="10">
    <location>
        <begin position="21"/>
        <end position="42"/>
    </location>
</feature>
<dbReference type="EMBL" id="JACEFB010000002">
    <property type="protein sequence ID" value="MBA2225481.1"/>
    <property type="molecule type" value="Genomic_DNA"/>
</dbReference>
<evidence type="ECO:0000256" key="4">
    <source>
        <dbReference type="ARBA" id="ARBA00022475"/>
    </source>
</evidence>
<organism evidence="12 13">
    <name type="scientific">Thermogemmata fonticola</name>
    <dbReference type="NCBI Taxonomy" id="2755323"/>
    <lineage>
        <taxon>Bacteria</taxon>
        <taxon>Pseudomonadati</taxon>
        <taxon>Planctomycetota</taxon>
        <taxon>Planctomycetia</taxon>
        <taxon>Gemmatales</taxon>
        <taxon>Gemmataceae</taxon>
        <taxon>Thermogemmata</taxon>
    </lineage>
</organism>
<evidence type="ECO:0000256" key="6">
    <source>
        <dbReference type="ARBA" id="ARBA00022692"/>
    </source>
</evidence>
<evidence type="ECO:0000256" key="3">
    <source>
        <dbReference type="ARBA" id="ARBA00022448"/>
    </source>
</evidence>
<keyword evidence="6 10" id="KW-0812">Transmembrane</keyword>
<keyword evidence="7" id="KW-0653">Protein transport</keyword>
<sequence>MTPHPLGNQGRLRGIGRDPRPGYVLIAVLIVILVLSLVAYRFSDAMVSELRAGVRSADYAQVRAAAASGVHYAAALLADPELLALDVGNPYDNPAYFQDIPVPLDPTNPSGKQAYFSIIHVAPLTGGGYQQRFGLADEGGKININALIALDPTGETLYNALLKLPNMTPEIADAIVDWVDSNEDTRPNGAESAYYRGLAQPYSAKNGPLNTLDELLLVKGVTPQLLYGTDRNRNGIDDENAGWVDRGWSDYLTVYGREVNVDSSGILRIWINGDDIVGIYQALLNSGLDADMAAYIVAVKIFGSNNLLRVTDDGQIQSQNKGMGRGMGMGKQQQEVYVPVGAEDLISAVEARLATIATSGRAINSVLDLINTGIVLQRNSRSNPPQSLVYFSPLNDPARRAELLPVLLDKISTREAVEMIPRLNVNTASREALLGLPGLTETDVDNILAVRDNIVPFSLEAMTGAWLLTEAGLSVSKFRNLERLITGTSMVYRVEVVGYFAEGGPTARVEAVIDSNLGAPRILYFRDLGDLDQPRAYSPQRSINP</sequence>
<evidence type="ECO:0000256" key="9">
    <source>
        <dbReference type="ARBA" id="ARBA00023136"/>
    </source>
</evidence>
<evidence type="ECO:0000256" key="5">
    <source>
        <dbReference type="ARBA" id="ARBA00022519"/>
    </source>
</evidence>
<dbReference type="RefSeq" id="WP_194536904.1">
    <property type="nucleotide sequence ID" value="NZ_JACEFB010000002.1"/>
</dbReference>
<dbReference type="InterPro" id="IPR005628">
    <property type="entry name" value="GspK"/>
</dbReference>
<evidence type="ECO:0000259" key="11">
    <source>
        <dbReference type="Pfam" id="PF21687"/>
    </source>
</evidence>
<keyword evidence="8 10" id="KW-1133">Transmembrane helix</keyword>
<keyword evidence="4" id="KW-1003">Cell membrane</keyword>
<keyword evidence="5" id="KW-0997">Cell inner membrane</keyword>
<keyword evidence="3" id="KW-0813">Transport</keyword>
<dbReference type="SUPFAM" id="SSF158544">
    <property type="entry name" value="GspK insert domain-like"/>
    <property type="match status" value="1"/>
</dbReference>
<dbReference type="InterPro" id="IPR038072">
    <property type="entry name" value="GspK_central_sf"/>
</dbReference>
<dbReference type="PANTHER" id="PTHR38831:SF2">
    <property type="entry name" value="TYPE II SECRETION SYSTEM PROTEIN K"/>
    <property type="match status" value="1"/>
</dbReference>
<evidence type="ECO:0000256" key="10">
    <source>
        <dbReference type="SAM" id="Phobius"/>
    </source>
</evidence>
<name>A0A7V8VCK8_9BACT</name>
<comment type="subcellular location">
    <subcellularLocation>
        <location evidence="1">Cell inner membrane</location>
    </subcellularLocation>
</comment>
<evidence type="ECO:0000313" key="13">
    <source>
        <dbReference type="Proteomes" id="UP000542342"/>
    </source>
</evidence>
<keyword evidence="9 10" id="KW-0472">Membrane</keyword>
<gene>
    <name evidence="12" type="ORF">H0921_04815</name>
</gene>
<accession>A0A7V8VCK8</accession>
<protein>
    <submittedName>
        <fullName evidence="12">General secretion pathway protein GspK</fullName>
    </submittedName>
</protein>
<reference evidence="12 13" key="1">
    <citation type="submission" date="2020-07" db="EMBL/GenBank/DDBJ databases">
        <title>Thermogemmata thermophila gen. nov., sp. nov., a novel moderate thermophilic planctomycete from a Kamchatka hot spring.</title>
        <authorList>
            <person name="Elcheninov A.G."/>
            <person name="Podosokorskaya O.A."/>
            <person name="Kovaleva O.L."/>
            <person name="Novikov A."/>
            <person name="Bonch-Osmolovskaya E.A."/>
            <person name="Toshchakov S.V."/>
            <person name="Kublanov I.V."/>
        </authorList>
    </citation>
    <scope>NUCLEOTIDE SEQUENCE [LARGE SCALE GENOMIC DNA]</scope>
    <source>
        <strain evidence="12 13">2918</strain>
    </source>
</reference>
<evidence type="ECO:0000256" key="2">
    <source>
        <dbReference type="ARBA" id="ARBA00007246"/>
    </source>
</evidence>
<evidence type="ECO:0000256" key="1">
    <source>
        <dbReference type="ARBA" id="ARBA00004533"/>
    </source>
</evidence>
<dbReference type="Pfam" id="PF21687">
    <property type="entry name" value="T2SSK_1st"/>
    <property type="match status" value="1"/>
</dbReference>
<dbReference type="InterPro" id="IPR049031">
    <property type="entry name" value="T2SSK_SAM-like_1st"/>
</dbReference>
<dbReference type="AlphaFoldDB" id="A0A7V8VCK8"/>
<comment type="similarity">
    <text evidence="2">Belongs to the GSP K family.</text>
</comment>
<dbReference type="GO" id="GO:0009306">
    <property type="term" value="P:protein secretion"/>
    <property type="evidence" value="ECO:0007669"/>
    <property type="project" value="InterPro"/>
</dbReference>
<proteinExistence type="inferred from homology"/>
<keyword evidence="13" id="KW-1185">Reference proteome</keyword>
<evidence type="ECO:0000313" key="12">
    <source>
        <dbReference type="EMBL" id="MBA2225481.1"/>
    </source>
</evidence>
<dbReference type="GO" id="GO:0005886">
    <property type="term" value="C:plasma membrane"/>
    <property type="evidence" value="ECO:0007669"/>
    <property type="project" value="UniProtKB-SubCell"/>
</dbReference>
<evidence type="ECO:0000256" key="8">
    <source>
        <dbReference type="ARBA" id="ARBA00022989"/>
    </source>
</evidence>
<comment type="caution">
    <text evidence="12">The sequence shown here is derived from an EMBL/GenBank/DDBJ whole genome shotgun (WGS) entry which is preliminary data.</text>
</comment>
<dbReference type="Gene3D" id="1.10.40.60">
    <property type="entry name" value="EpsJ-like"/>
    <property type="match status" value="1"/>
</dbReference>
<dbReference type="PANTHER" id="PTHR38831">
    <property type="entry name" value="TYPE II SECRETION SYSTEM PROTEIN K"/>
    <property type="match status" value="1"/>
</dbReference>
<evidence type="ECO:0000256" key="7">
    <source>
        <dbReference type="ARBA" id="ARBA00022927"/>
    </source>
</evidence>